<feature type="domain" description="Penicillin-binding protein dimerisation" evidence="6">
    <location>
        <begin position="83"/>
        <end position="234"/>
    </location>
</feature>
<dbReference type="SUPFAM" id="SSF56601">
    <property type="entry name" value="beta-lactamase/transpeptidase-like"/>
    <property type="match status" value="1"/>
</dbReference>
<feature type="compositionally biased region" description="Low complexity" evidence="4">
    <location>
        <begin position="9"/>
        <end position="22"/>
    </location>
</feature>
<proteinExistence type="inferred from homology"/>
<dbReference type="PANTHER" id="PTHR30627:SF1">
    <property type="entry name" value="PEPTIDOGLYCAN D,D-TRANSPEPTIDASE FTSI"/>
    <property type="match status" value="1"/>
</dbReference>
<dbReference type="InterPro" id="IPR050515">
    <property type="entry name" value="Beta-lactam/transpept"/>
</dbReference>
<organism evidence="7 8">
    <name type="scientific">Pseudonocardia acidicola</name>
    <dbReference type="NCBI Taxonomy" id="2724939"/>
    <lineage>
        <taxon>Bacteria</taxon>
        <taxon>Bacillati</taxon>
        <taxon>Actinomycetota</taxon>
        <taxon>Actinomycetes</taxon>
        <taxon>Pseudonocardiales</taxon>
        <taxon>Pseudonocardiaceae</taxon>
        <taxon>Pseudonocardia</taxon>
    </lineage>
</organism>
<dbReference type="Gene3D" id="3.40.710.10">
    <property type="entry name" value="DD-peptidase/beta-lactamase superfamily"/>
    <property type="match status" value="1"/>
</dbReference>
<dbReference type="InterPro" id="IPR005311">
    <property type="entry name" value="PBP_dimer"/>
</dbReference>
<evidence type="ECO:0000256" key="2">
    <source>
        <dbReference type="ARBA" id="ARBA00007171"/>
    </source>
</evidence>
<evidence type="ECO:0000259" key="6">
    <source>
        <dbReference type="Pfam" id="PF03717"/>
    </source>
</evidence>
<dbReference type="PANTHER" id="PTHR30627">
    <property type="entry name" value="PEPTIDOGLYCAN D,D-TRANSPEPTIDASE"/>
    <property type="match status" value="1"/>
</dbReference>
<comment type="caution">
    <text evidence="7">The sequence shown here is derived from an EMBL/GenBank/DDBJ whole genome shotgun (WGS) entry which is preliminary data.</text>
</comment>
<evidence type="ECO:0000313" key="7">
    <source>
        <dbReference type="EMBL" id="NMI00235.1"/>
    </source>
</evidence>
<dbReference type="InterPro" id="IPR036138">
    <property type="entry name" value="PBP_dimer_sf"/>
</dbReference>
<keyword evidence="8" id="KW-1185">Reference proteome</keyword>
<dbReference type="Gene3D" id="3.30.450.330">
    <property type="match status" value="1"/>
</dbReference>
<dbReference type="Proteomes" id="UP000820669">
    <property type="component" value="Unassembled WGS sequence"/>
</dbReference>
<sequence length="618" mass="64452">MPVAPPRSRPAGAARTSPSARRPVPPRRPAARSGDYARRMKVGRILLVVALALSGLKLVAVQTVQAAELTASSAKQRTTKITIAAERGSILDRSGTPLAFSTEASALVTNPRLINSAKGAGAAAYKAEMAAAVAQQTGGDANALLGLLNSDRGYVVLAPLADPDVARALRQKFPEIAEEKRESRQYPGGTLAANVIGAASWNSDDQKLSGLIGLESSMDNVLAGTDGYQIVDTAEGSSTIIPGSTRAERPAVPGSDVQLTIDSDLQYTVQRQLGDYVTKTGAKDGSAVVLDVKTGQVLALANNATFDPRNLAGADPKSLGNAAVTTPFEPGSVNKIVTMTAALEAGVAAPDTVLEVPGSIKVADRTINDAWKHGVEQYTLTGVLAKSSNVGTIMTAERVGPERFAEMLTKFGLGQKTGVGLPGESSGQVPPRSSWSGSTFGNLPIGQGLSMTVLQMAGMYQAVANDGLRIPPRIIADTIGPDGVKTPEPAPQPVRVMSPQIAQELRTMLMAVTQNGHGEQRGTGVAAQVPGYQVAGKTGTAQQVDPKCGCYARSTYWITFAGMLPRQDPRFVIGIMLDAPKGGTSAAPLFHDIASYLAQRDRLPVSPDPTPLQTLVVQ</sequence>
<keyword evidence="3" id="KW-0472">Membrane</keyword>
<evidence type="ECO:0000256" key="3">
    <source>
        <dbReference type="ARBA" id="ARBA00023136"/>
    </source>
</evidence>
<reference evidence="7 8" key="1">
    <citation type="submission" date="2020-04" db="EMBL/GenBank/DDBJ databases">
        <authorList>
            <person name="Klaysubun C."/>
            <person name="Duangmal K."/>
            <person name="Lipun K."/>
        </authorList>
    </citation>
    <scope>NUCLEOTIDE SEQUENCE [LARGE SCALE GENOMIC DNA]</scope>
    <source>
        <strain evidence="7 8">K10HN5</strain>
    </source>
</reference>
<evidence type="ECO:0000256" key="1">
    <source>
        <dbReference type="ARBA" id="ARBA00004370"/>
    </source>
</evidence>
<evidence type="ECO:0000313" key="8">
    <source>
        <dbReference type="Proteomes" id="UP000820669"/>
    </source>
</evidence>
<feature type="domain" description="Penicillin-binding protein transpeptidase" evidence="5">
    <location>
        <begin position="285"/>
        <end position="594"/>
    </location>
</feature>
<evidence type="ECO:0000256" key="4">
    <source>
        <dbReference type="SAM" id="MobiDB-lite"/>
    </source>
</evidence>
<name>A0ABX1SJ17_9PSEU</name>
<comment type="subcellular location">
    <subcellularLocation>
        <location evidence="1">Membrane</location>
    </subcellularLocation>
</comment>
<feature type="region of interest" description="Disordered" evidence="4">
    <location>
        <begin position="1"/>
        <end position="35"/>
    </location>
</feature>
<dbReference type="InterPro" id="IPR001460">
    <property type="entry name" value="PCN-bd_Tpept"/>
</dbReference>
<dbReference type="SUPFAM" id="SSF56519">
    <property type="entry name" value="Penicillin binding protein dimerisation domain"/>
    <property type="match status" value="1"/>
</dbReference>
<dbReference type="Pfam" id="PF03717">
    <property type="entry name" value="PBP_dimer"/>
    <property type="match status" value="1"/>
</dbReference>
<dbReference type="RefSeq" id="WP_169383706.1">
    <property type="nucleotide sequence ID" value="NZ_JAAXLA010000051.1"/>
</dbReference>
<evidence type="ECO:0000259" key="5">
    <source>
        <dbReference type="Pfam" id="PF00905"/>
    </source>
</evidence>
<dbReference type="Gene3D" id="3.90.1310.10">
    <property type="entry name" value="Penicillin-binding protein 2a (Domain 2)"/>
    <property type="match status" value="1"/>
</dbReference>
<dbReference type="Pfam" id="PF00905">
    <property type="entry name" value="Transpeptidase"/>
    <property type="match status" value="1"/>
</dbReference>
<dbReference type="InterPro" id="IPR012338">
    <property type="entry name" value="Beta-lactam/transpept-like"/>
</dbReference>
<dbReference type="EMBL" id="JAAXLA010000051">
    <property type="protein sequence ID" value="NMI00235.1"/>
    <property type="molecule type" value="Genomic_DNA"/>
</dbReference>
<gene>
    <name evidence="7" type="ORF">HF526_23415</name>
</gene>
<accession>A0ABX1SJ17</accession>
<comment type="similarity">
    <text evidence="2">Belongs to the transpeptidase family.</text>
</comment>
<protein>
    <submittedName>
        <fullName evidence="7">Penicillin-binding protein 2</fullName>
    </submittedName>
</protein>